<gene>
    <name evidence="3" type="ORF">GCM10010185_60190</name>
</gene>
<dbReference type="EMBL" id="BMRG01000018">
    <property type="protein sequence ID" value="GGP78404.1"/>
    <property type="molecule type" value="Genomic_DNA"/>
</dbReference>
<sequence>MSRTRPLGPRRVDDAALPQGSVLPAQRTHTTVLSDAADALSRALGDYVRMVAEAVGVPREGTTCEVTDTVTAYLALNCRSAQHPGRDLMLAWSASQGWVLSVETAPAEPPVVLSRAGRDLVPAPGAVARFVAESTTPRPRERACAVLPAHVDWSDLAERMERHTRPARDTSTASRKENP</sequence>
<organism evidence="3 4">
    <name type="scientific">Saccharothrix coeruleofusca</name>
    <dbReference type="NCBI Taxonomy" id="33919"/>
    <lineage>
        <taxon>Bacteria</taxon>
        <taxon>Bacillati</taxon>
        <taxon>Actinomycetota</taxon>
        <taxon>Actinomycetes</taxon>
        <taxon>Pseudonocardiales</taxon>
        <taxon>Pseudonocardiaceae</taxon>
        <taxon>Saccharothrix</taxon>
    </lineage>
</organism>
<accession>A0A918AUG3</accession>
<evidence type="ECO:0000313" key="3">
    <source>
        <dbReference type="EMBL" id="GGP78404.1"/>
    </source>
</evidence>
<dbReference type="RefSeq" id="WP_189226711.1">
    <property type="nucleotide sequence ID" value="NZ_BMRG01000018.1"/>
</dbReference>
<evidence type="ECO:0000256" key="1">
    <source>
        <dbReference type="SAM" id="MobiDB-lite"/>
    </source>
</evidence>
<reference evidence="3" key="2">
    <citation type="submission" date="2020-09" db="EMBL/GenBank/DDBJ databases">
        <authorList>
            <person name="Sun Q."/>
            <person name="Ohkuma M."/>
        </authorList>
    </citation>
    <scope>NUCLEOTIDE SEQUENCE</scope>
    <source>
        <strain evidence="3">JCM 3313</strain>
    </source>
</reference>
<keyword evidence="4" id="KW-1185">Reference proteome</keyword>
<dbReference type="InterPro" id="IPR046259">
    <property type="entry name" value="DUF6292"/>
</dbReference>
<evidence type="ECO:0000259" key="2">
    <source>
        <dbReference type="Pfam" id="PF19809"/>
    </source>
</evidence>
<proteinExistence type="predicted"/>
<evidence type="ECO:0000313" key="4">
    <source>
        <dbReference type="Proteomes" id="UP000639606"/>
    </source>
</evidence>
<dbReference type="Pfam" id="PF19809">
    <property type="entry name" value="DUF6292"/>
    <property type="match status" value="1"/>
</dbReference>
<dbReference type="AlphaFoldDB" id="A0A918AUG3"/>
<feature type="region of interest" description="Disordered" evidence="1">
    <location>
        <begin position="155"/>
        <end position="179"/>
    </location>
</feature>
<reference evidence="3" key="1">
    <citation type="journal article" date="2014" name="Int. J. Syst. Evol. Microbiol.">
        <title>Complete genome sequence of Corynebacterium casei LMG S-19264T (=DSM 44701T), isolated from a smear-ripened cheese.</title>
        <authorList>
            <consortium name="US DOE Joint Genome Institute (JGI-PGF)"/>
            <person name="Walter F."/>
            <person name="Albersmeier A."/>
            <person name="Kalinowski J."/>
            <person name="Ruckert C."/>
        </authorList>
    </citation>
    <scope>NUCLEOTIDE SEQUENCE</scope>
    <source>
        <strain evidence="3">JCM 3313</strain>
    </source>
</reference>
<dbReference type="Proteomes" id="UP000639606">
    <property type="component" value="Unassembled WGS sequence"/>
</dbReference>
<name>A0A918AUG3_9PSEU</name>
<protein>
    <recommendedName>
        <fullName evidence="2">DUF6292 domain-containing protein</fullName>
    </recommendedName>
</protein>
<feature type="domain" description="DUF6292" evidence="2">
    <location>
        <begin position="47"/>
        <end position="133"/>
    </location>
</feature>
<comment type="caution">
    <text evidence="3">The sequence shown here is derived from an EMBL/GenBank/DDBJ whole genome shotgun (WGS) entry which is preliminary data.</text>
</comment>